<evidence type="ECO:0000256" key="3">
    <source>
        <dbReference type="RuleBase" id="RU003690"/>
    </source>
</evidence>
<sequence length="563" mass="63531">MRSIVGKRLPEFTPEQVTLVKGSCDFIGLNYYTGFYAIDVPVANTVNVSYEYDILATLTSMGDANNVTTKEGVKDYLRIYFYRRHLGAVQNAIKVGVKVKGFFAWTFIDNFEWGSGYTISTGSLSLVMEPRIVLMIKYSWAHDSVATEVSSFYNRTSFPADFVFGTGSSAYQFEGAWKEGGKGLSIYDIFTHKYADKIANRSNGDVAVDFYHRYKEDVQLMKFMGMDAFRFSISWARILPRGKLSGGVNKEGVAFYNNLIDELIANGSMRSTSLSLLADFADFAELCYKEFGDRVKHWITLNEPLAFVYLGYDLGSLAPGRCSAWMNNDCPAGDSATEPYIVGHHMLLSHGVAAKVYKEKYQASQKGQIGISLASPWILPYSNSKLNEEAAQRALDFSYGWFMTPLTYGEYPETMRSIVGKRLPEFTPEQVTLVKGSCDFIGLNYYTGFYAIDVPVANTVNISYGNDMLAILTSMGDANNVTTKEGVKDYLRIYFYRRHLGAVQNAIKAGVKVKGFFAWAFIDNFEWISGYTIRYGLGYVDYRDGLKRYPKRSAFWFKKFNLK</sequence>
<reference evidence="4 5" key="1">
    <citation type="journal article" date="2019" name="Genome Biol. Evol.">
        <title>The Rhododendron genome and chromosomal organization provide insight into shared whole-genome duplications across the heath family (Ericaceae).</title>
        <authorList>
            <person name="Soza V.L."/>
            <person name="Lindsley D."/>
            <person name="Waalkes A."/>
            <person name="Ramage E."/>
            <person name="Patwardhan R.P."/>
            <person name="Burton J.N."/>
            <person name="Adey A."/>
            <person name="Kumar A."/>
            <person name="Qiu R."/>
            <person name="Shendure J."/>
            <person name="Hall B."/>
        </authorList>
    </citation>
    <scope>NUCLEOTIDE SEQUENCE [LARGE SCALE GENOMIC DNA]</scope>
    <source>
        <strain evidence="4">RSF 1966-606</strain>
    </source>
</reference>
<evidence type="ECO:0008006" key="6">
    <source>
        <dbReference type="Google" id="ProtNLM"/>
    </source>
</evidence>
<name>A0A6A4LWR3_9ERIC</name>
<organism evidence="4 5">
    <name type="scientific">Rhododendron williamsianum</name>
    <dbReference type="NCBI Taxonomy" id="262921"/>
    <lineage>
        <taxon>Eukaryota</taxon>
        <taxon>Viridiplantae</taxon>
        <taxon>Streptophyta</taxon>
        <taxon>Embryophyta</taxon>
        <taxon>Tracheophyta</taxon>
        <taxon>Spermatophyta</taxon>
        <taxon>Magnoliopsida</taxon>
        <taxon>eudicotyledons</taxon>
        <taxon>Gunneridae</taxon>
        <taxon>Pentapetalae</taxon>
        <taxon>asterids</taxon>
        <taxon>Ericales</taxon>
        <taxon>Ericaceae</taxon>
        <taxon>Ericoideae</taxon>
        <taxon>Rhodoreae</taxon>
        <taxon>Rhododendron</taxon>
    </lineage>
</organism>
<dbReference type="Gene3D" id="3.20.20.80">
    <property type="entry name" value="Glycosidases"/>
    <property type="match status" value="4"/>
</dbReference>
<dbReference type="EMBL" id="QEFC01001156">
    <property type="protein sequence ID" value="KAE9459849.1"/>
    <property type="molecule type" value="Genomic_DNA"/>
</dbReference>
<keyword evidence="5" id="KW-1185">Reference proteome</keyword>
<dbReference type="PANTHER" id="PTHR10353:SF318">
    <property type="entry name" value="BETA-GLUCOSIDASE 31-RELATED"/>
    <property type="match status" value="1"/>
</dbReference>
<accession>A0A6A4LWR3</accession>
<dbReference type="InterPro" id="IPR001360">
    <property type="entry name" value="Glyco_hydro_1"/>
</dbReference>
<dbReference type="OrthoDB" id="65569at2759"/>
<comment type="caution">
    <text evidence="4">The sequence shown here is derived from an EMBL/GenBank/DDBJ whole genome shotgun (WGS) entry which is preliminary data.</text>
</comment>
<dbReference type="PANTHER" id="PTHR10353">
    <property type="entry name" value="GLYCOSYL HYDROLASE"/>
    <property type="match status" value="1"/>
</dbReference>
<evidence type="ECO:0000256" key="1">
    <source>
        <dbReference type="ARBA" id="ARBA00010838"/>
    </source>
</evidence>
<dbReference type="PROSITE" id="PS00653">
    <property type="entry name" value="GLYCOSYL_HYDROL_F1_2"/>
    <property type="match status" value="1"/>
</dbReference>
<dbReference type="PRINTS" id="PR00131">
    <property type="entry name" value="GLHYDRLASE1"/>
</dbReference>
<dbReference type="Pfam" id="PF00232">
    <property type="entry name" value="Glyco_hydro_1"/>
    <property type="match status" value="4"/>
</dbReference>
<feature type="non-terminal residue" evidence="4">
    <location>
        <position position="1"/>
    </location>
</feature>
<evidence type="ECO:0000313" key="4">
    <source>
        <dbReference type="EMBL" id="KAE9459849.1"/>
    </source>
</evidence>
<dbReference type="GO" id="GO:0005975">
    <property type="term" value="P:carbohydrate metabolic process"/>
    <property type="evidence" value="ECO:0007669"/>
    <property type="project" value="InterPro"/>
</dbReference>
<dbReference type="InterPro" id="IPR017853">
    <property type="entry name" value="GH"/>
</dbReference>
<evidence type="ECO:0000313" key="5">
    <source>
        <dbReference type="Proteomes" id="UP000428333"/>
    </source>
</evidence>
<proteinExistence type="inferred from homology"/>
<protein>
    <recommendedName>
        <fullName evidence="6">Beta-glucosidase</fullName>
    </recommendedName>
</protein>
<dbReference type="GO" id="GO:0008422">
    <property type="term" value="F:beta-glucosidase activity"/>
    <property type="evidence" value="ECO:0007669"/>
    <property type="project" value="TreeGrafter"/>
</dbReference>
<dbReference type="SUPFAM" id="SSF51445">
    <property type="entry name" value="(Trans)glycosidases"/>
    <property type="match status" value="2"/>
</dbReference>
<gene>
    <name evidence="4" type="ORF">C3L33_08251</name>
</gene>
<comment type="similarity">
    <text evidence="1 3">Belongs to the glycosyl hydrolase 1 family.</text>
</comment>
<keyword evidence="2" id="KW-0378">Hydrolase</keyword>
<evidence type="ECO:0000256" key="2">
    <source>
        <dbReference type="ARBA" id="ARBA00022801"/>
    </source>
</evidence>
<dbReference type="AlphaFoldDB" id="A0A6A4LWR3"/>
<dbReference type="Proteomes" id="UP000428333">
    <property type="component" value="Linkage Group LG05"/>
</dbReference>
<dbReference type="InterPro" id="IPR033132">
    <property type="entry name" value="GH_1_N_CS"/>
</dbReference>